<gene>
    <name evidence="1" type="ORF">ACFO1S_21250</name>
</gene>
<protein>
    <recommendedName>
        <fullName evidence="3">Leucine-rich repeat domain-containing protein</fullName>
    </recommendedName>
</protein>
<dbReference type="SUPFAM" id="SSF52058">
    <property type="entry name" value="L domain-like"/>
    <property type="match status" value="1"/>
</dbReference>
<proteinExistence type="predicted"/>
<evidence type="ECO:0000313" key="1">
    <source>
        <dbReference type="EMBL" id="MFC4305961.1"/>
    </source>
</evidence>
<evidence type="ECO:0008006" key="3">
    <source>
        <dbReference type="Google" id="ProtNLM"/>
    </source>
</evidence>
<dbReference type="EMBL" id="JBHSED010000046">
    <property type="protein sequence ID" value="MFC4305961.1"/>
    <property type="molecule type" value="Genomic_DNA"/>
</dbReference>
<dbReference type="Proteomes" id="UP001595755">
    <property type="component" value="Unassembled WGS sequence"/>
</dbReference>
<dbReference type="RefSeq" id="WP_204605586.1">
    <property type="nucleotide sequence ID" value="NZ_JBHSED010000046.1"/>
</dbReference>
<name>A0ABV8SF71_9BACL</name>
<sequence length="284" mass="32978">MNNNDRDGFRFAAGPLNRNVIMIEDHRVEDYVKYINLNRFRSIYFSILYYNLDNVDCLEQLEQVETVNIGAKVSNFEGLYRSSESIKVLLLSDIVGPIDLSRLQHVEEMAIEMNKHVLNLEKCKQLKELRIWKYKKNNLEELFGLTNLNSITITQSTLVTLDGCNRFDKLERVELNYMSKLEDVNQLTDLADTLKVLRIESCKKINFDSLHQLKNLEKLSLLDSGSIPSLSFVKSLPKLKFLVFSKTNVVDGDLSYCEGIEYVAFDNKKHYTHKSKDFDQKIQT</sequence>
<dbReference type="Gene3D" id="3.80.10.10">
    <property type="entry name" value="Ribonuclease Inhibitor"/>
    <property type="match status" value="1"/>
</dbReference>
<comment type="caution">
    <text evidence="1">The sequence shown here is derived from an EMBL/GenBank/DDBJ whole genome shotgun (WGS) entry which is preliminary data.</text>
</comment>
<dbReference type="InterPro" id="IPR032675">
    <property type="entry name" value="LRR_dom_sf"/>
</dbReference>
<accession>A0ABV8SF71</accession>
<organism evidence="1 2">
    <name type="scientific">Cohnella boryungensis</name>
    <dbReference type="NCBI Taxonomy" id="768479"/>
    <lineage>
        <taxon>Bacteria</taxon>
        <taxon>Bacillati</taxon>
        <taxon>Bacillota</taxon>
        <taxon>Bacilli</taxon>
        <taxon>Bacillales</taxon>
        <taxon>Paenibacillaceae</taxon>
        <taxon>Cohnella</taxon>
    </lineage>
</organism>
<reference evidence="2" key="1">
    <citation type="journal article" date="2019" name="Int. J. Syst. Evol. Microbiol.">
        <title>The Global Catalogue of Microorganisms (GCM) 10K type strain sequencing project: providing services to taxonomists for standard genome sequencing and annotation.</title>
        <authorList>
            <consortium name="The Broad Institute Genomics Platform"/>
            <consortium name="The Broad Institute Genome Sequencing Center for Infectious Disease"/>
            <person name="Wu L."/>
            <person name="Ma J."/>
        </authorList>
    </citation>
    <scope>NUCLEOTIDE SEQUENCE [LARGE SCALE GENOMIC DNA]</scope>
    <source>
        <strain evidence="2">CGMCC 4.1641</strain>
    </source>
</reference>
<evidence type="ECO:0000313" key="2">
    <source>
        <dbReference type="Proteomes" id="UP001595755"/>
    </source>
</evidence>
<keyword evidence="2" id="KW-1185">Reference proteome</keyword>